<protein>
    <submittedName>
        <fullName evidence="2">Uncharacterized protein</fullName>
    </submittedName>
</protein>
<evidence type="ECO:0000256" key="1">
    <source>
        <dbReference type="SAM" id="MobiDB-lite"/>
    </source>
</evidence>
<evidence type="ECO:0000313" key="2">
    <source>
        <dbReference type="EMBL" id="KAK4746829.1"/>
    </source>
</evidence>
<evidence type="ECO:0000313" key="3">
    <source>
        <dbReference type="Proteomes" id="UP001345219"/>
    </source>
</evidence>
<proteinExistence type="predicted"/>
<accession>A0AAN7JJG8</accession>
<dbReference type="EMBL" id="JAXIOK010000020">
    <property type="protein sequence ID" value="KAK4746829.1"/>
    <property type="molecule type" value="Genomic_DNA"/>
</dbReference>
<keyword evidence="3" id="KW-1185">Reference proteome</keyword>
<gene>
    <name evidence="2" type="ORF">SAY87_025866</name>
</gene>
<organism evidence="2 3">
    <name type="scientific">Trapa incisa</name>
    <dbReference type="NCBI Taxonomy" id="236973"/>
    <lineage>
        <taxon>Eukaryota</taxon>
        <taxon>Viridiplantae</taxon>
        <taxon>Streptophyta</taxon>
        <taxon>Embryophyta</taxon>
        <taxon>Tracheophyta</taxon>
        <taxon>Spermatophyta</taxon>
        <taxon>Magnoliopsida</taxon>
        <taxon>eudicotyledons</taxon>
        <taxon>Gunneridae</taxon>
        <taxon>Pentapetalae</taxon>
        <taxon>rosids</taxon>
        <taxon>malvids</taxon>
        <taxon>Myrtales</taxon>
        <taxon>Lythraceae</taxon>
        <taxon>Trapa</taxon>
    </lineage>
</organism>
<feature type="compositionally biased region" description="Acidic residues" evidence="1">
    <location>
        <begin position="1"/>
        <end position="13"/>
    </location>
</feature>
<sequence>MNDEGTGVEEESGREERLFLRENAESRGERKKKQMQTQACFDAVREFINFSDAMGLESQKDKKQVSEANAPAATADADAVLETGKLITCPGLPPSGLLSLISFGVLVNFWCKNSHY</sequence>
<name>A0AAN7JJG8_9MYRT</name>
<comment type="caution">
    <text evidence="2">The sequence shown here is derived from an EMBL/GenBank/DDBJ whole genome shotgun (WGS) entry which is preliminary data.</text>
</comment>
<reference evidence="2 3" key="1">
    <citation type="journal article" date="2023" name="Hortic Res">
        <title>Pangenome of water caltrop reveals structural variations and asymmetric subgenome divergence after allopolyploidization.</title>
        <authorList>
            <person name="Zhang X."/>
            <person name="Chen Y."/>
            <person name="Wang L."/>
            <person name="Yuan Y."/>
            <person name="Fang M."/>
            <person name="Shi L."/>
            <person name="Lu R."/>
            <person name="Comes H.P."/>
            <person name="Ma Y."/>
            <person name="Chen Y."/>
            <person name="Huang G."/>
            <person name="Zhou Y."/>
            <person name="Zheng Z."/>
            <person name="Qiu Y."/>
        </authorList>
    </citation>
    <scope>NUCLEOTIDE SEQUENCE [LARGE SCALE GENOMIC DNA]</scope>
    <source>
        <tissue evidence="2">Roots</tissue>
    </source>
</reference>
<feature type="compositionally biased region" description="Basic and acidic residues" evidence="1">
    <location>
        <begin position="14"/>
        <end position="28"/>
    </location>
</feature>
<dbReference type="AlphaFoldDB" id="A0AAN7JJG8"/>
<feature type="region of interest" description="Disordered" evidence="1">
    <location>
        <begin position="1"/>
        <end position="33"/>
    </location>
</feature>
<dbReference type="Proteomes" id="UP001345219">
    <property type="component" value="Chromosome 20"/>
</dbReference>